<gene>
    <name evidence="1" type="ORF">F4820DRAFT_469409</name>
</gene>
<sequence length="479" mass="51576">MSVFSLIRRGRAQAKEHNAKKAEKVKEEAVKLPYKHVVTHAALDALSGAPPGWKHADRPKIMEQNKRRTAMAASEANLAGMPRVGSSMSYVSYASVYATPVVPLPKNYSYGNIPSSWREQLGGPQEGHDYFGQLGQLGQPKSAKGKEPEYIHPLASSVSRSSPAQTSAVSSLSLSGSSGNSNNSDDELELGNVAPSHGPEIVSHQPSLSQKSSSSSSETSNRMPLTGSRPNAEAPAKPDRHYPPPAQSTYFSAPRPLNRRALSSDASVPYISATSGRPNSTASFSTSGNFSSASSIESIGLAIAPPMPPYAMTRGPGRFTREPYHASERAHDETESVTIPHSPTQLHVSTERRRTSLEIIAATLSGHGIVPPSAPAQRKRRRLSKSRPPKSDDSGVRMSVETVRPDRLGTTANSVTTIDSNRIDRTTHHKNTGEVIVTPVSESGRKTTRRLSKNPDAKPNEKARWSFRFGSKSSVVTAH</sequence>
<proteinExistence type="predicted"/>
<name>A0ACB9Z3D2_9PEZI</name>
<protein>
    <submittedName>
        <fullName evidence="1">Uncharacterized protein</fullName>
    </submittedName>
</protein>
<keyword evidence="2" id="KW-1185">Reference proteome</keyword>
<evidence type="ECO:0000313" key="1">
    <source>
        <dbReference type="EMBL" id="KAI4865787.1"/>
    </source>
</evidence>
<reference evidence="1 2" key="1">
    <citation type="journal article" date="2022" name="New Phytol.">
        <title>Ecological generalism drives hyperdiversity of secondary metabolite gene clusters in xylarialean endophytes.</title>
        <authorList>
            <person name="Franco M.E.E."/>
            <person name="Wisecaver J.H."/>
            <person name="Arnold A.E."/>
            <person name="Ju Y.M."/>
            <person name="Slot J.C."/>
            <person name="Ahrendt S."/>
            <person name="Moore L.P."/>
            <person name="Eastman K.E."/>
            <person name="Scott K."/>
            <person name="Konkel Z."/>
            <person name="Mondo S.J."/>
            <person name="Kuo A."/>
            <person name="Hayes R.D."/>
            <person name="Haridas S."/>
            <person name="Andreopoulos B."/>
            <person name="Riley R."/>
            <person name="LaButti K."/>
            <person name="Pangilinan J."/>
            <person name="Lipzen A."/>
            <person name="Amirebrahimi M."/>
            <person name="Yan J."/>
            <person name="Adam C."/>
            <person name="Keymanesh K."/>
            <person name="Ng V."/>
            <person name="Louie K."/>
            <person name="Northen T."/>
            <person name="Drula E."/>
            <person name="Henrissat B."/>
            <person name="Hsieh H.M."/>
            <person name="Youens-Clark K."/>
            <person name="Lutzoni F."/>
            <person name="Miadlikowska J."/>
            <person name="Eastwood D.C."/>
            <person name="Hamelin R.C."/>
            <person name="Grigoriev I.V."/>
            <person name="U'Ren J.M."/>
        </authorList>
    </citation>
    <scope>NUCLEOTIDE SEQUENCE [LARGE SCALE GENOMIC DNA]</scope>
    <source>
        <strain evidence="1 2">CBS 119005</strain>
    </source>
</reference>
<dbReference type="Proteomes" id="UP001497700">
    <property type="component" value="Unassembled WGS sequence"/>
</dbReference>
<dbReference type="EMBL" id="MU393467">
    <property type="protein sequence ID" value="KAI4865787.1"/>
    <property type="molecule type" value="Genomic_DNA"/>
</dbReference>
<organism evidence="1 2">
    <name type="scientific">Hypoxylon rubiginosum</name>
    <dbReference type="NCBI Taxonomy" id="110542"/>
    <lineage>
        <taxon>Eukaryota</taxon>
        <taxon>Fungi</taxon>
        <taxon>Dikarya</taxon>
        <taxon>Ascomycota</taxon>
        <taxon>Pezizomycotina</taxon>
        <taxon>Sordariomycetes</taxon>
        <taxon>Xylariomycetidae</taxon>
        <taxon>Xylariales</taxon>
        <taxon>Hypoxylaceae</taxon>
        <taxon>Hypoxylon</taxon>
    </lineage>
</organism>
<evidence type="ECO:0000313" key="2">
    <source>
        <dbReference type="Proteomes" id="UP001497700"/>
    </source>
</evidence>
<accession>A0ACB9Z3D2</accession>
<comment type="caution">
    <text evidence="1">The sequence shown here is derived from an EMBL/GenBank/DDBJ whole genome shotgun (WGS) entry which is preliminary data.</text>
</comment>